<evidence type="ECO:0000313" key="3">
    <source>
        <dbReference type="EMBL" id="GFH07431.1"/>
    </source>
</evidence>
<dbReference type="EMBL" id="BLLF01000094">
    <property type="protein sequence ID" value="GFH07431.1"/>
    <property type="molecule type" value="Genomic_DNA"/>
</dbReference>
<dbReference type="PROSITE" id="PS50969">
    <property type="entry name" value="FCP1"/>
    <property type="match status" value="1"/>
</dbReference>
<evidence type="ECO:0000256" key="1">
    <source>
        <dbReference type="RuleBase" id="RU365079"/>
    </source>
</evidence>
<comment type="similarity">
    <text evidence="1">Belongs to the TIM50 family.</text>
</comment>
<keyword evidence="4" id="KW-1185">Reference proteome</keyword>
<protein>
    <recommendedName>
        <fullName evidence="1">Mitochondrial import inner membrane translocase subunit TIM50</fullName>
    </recommendedName>
</protein>
<dbReference type="Pfam" id="PF03031">
    <property type="entry name" value="NIF"/>
    <property type="match status" value="1"/>
</dbReference>
<dbReference type="InterPro" id="IPR050365">
    <property type="entry name" value="TIM50"/>
</dbReference>
<feature type="domain" description="FCP1 homology" evidence="2">
    <location>
        <begin position="1"/>
        <end position="69"/>
    </location>
</feature>
<keyword evidence="1" id="KW-0811">Translocation</keyword>
<keyword evidence="1" id="KW-0813">Transport</keyword>
<gene>
    <name evidence="3" type="ORF">HaLaN_02226</name>
</gene>
<dbReference type="GO" id="GO:0005744">
    <property type="term" value="C:TIM23 mitochondrial import inner membrane translocase complex"/>
    <property type="evidence" value="ECO:0007669"/>
    <property type="project" value="UniProtKB-UniRule"/>
</dbReference>
<name>A0A699YDE7_HAELA</name>
<keyword evidence="1" id="KW-0496">Mitochondrion</keyword>
<dbReference type="Proteomes" id="UP000485058">
    <property type="component" value="Unassembled WGS sequence"/>
</dbReference>
<keyword evidence="1" id="KW-0809">Transit peptide</keyword>
<proteinExistence type="inferred from homology"/>
<sequence>AIQYRLYRPETQYHNGKHVRDLSKLNRDLSQVLMLSANPGAWEFQPENTVKLQPWRKDQNDTTLLDLIP</sequence>
<dbReference type="PANTHER" id="PTHR12210">
    <property type="entry name" value="DULLARD PROTEIN PHOSPHATASE"/>
    <property type="match status" value="1"/>
</dbReference>
<comment type="subcellular location">
    <subcellularLocation>
        <location evidence="1">Mitochondrion inner membrane</location>
        <topology evidence="1">Single-pass membrane protein</topology>
    </subcellularLocation>
</comment>
<dbReference type="GO" id="GO:0015031">
    <property type="term" value="P:protein transport"/>
    <property type="evidence" value="ECO:0007669"/>
    <property type="project" value="UniProtKB-KW"/>
</dbReference>
<dbReference type="SUPFAM" id="SSF56784">
    <property type="entry name" value="HAD-like"/>
    <property type="match status" value="1"/>
</dbReference>
<accession>A0A699YDE7</accession>
<comment type="function">
    <text evidence="1">Essential component of the TIM23 complex, a complex that mediates the translocation of transit peptide-containing proteins across the mitochondrial inner membrane.</text>
</comment>
<dbReference type="Gene3D" id="3.40.50.1000">
    <property type="entry name" value="HAD superfamily/HAD-like"/>
    <property type="match status" value="1"/>
</dbReference>
<dbReference type="InterPro" id="IPR004274">
    <property type="entry name" value="FCP1_dom"/>
</dbReference>
<feature type="non-terminal residue" evidence="3">
    <location>
        <position position="1"/>
    </location>
</feature>
<evidence type="ECO:0000259" key="2">
    <source>
        <dbReference type="PROSITE" id="PS50969"/>
    </source>
</evidence>
<dbReference type="AlphaFoldDB" id="A0A699YDE7"/>
<dbReference type="InterPro" id="IPR023214">
    <property type="entry name" value="HAD_sf"/>
</dbReference>
<comment type="subunit">
    <text evidence="1">Component of the TIM23 complex.</text>
</comment>
<organism evidence="3 4">
    <name type="scientific">Haematococcus lacustris</name>
    <name type="common">Green alga</name>
    <name type="synonym">Haematococcus pluvialis</name>
    <dbReference type="NCBI Taxonomy" id="44745"/>
    <lineage>
        <taxon>Eukaryota</taxon>
        <taxon>Viridiplantae</taxon>
        <taxon>Chlorophyta</taxon>
        <taxon>core chlorophytes</taxon>
        <taxon>Chlorophyceae</taxon>
        <taxon>CS clade</taxon>
        <taxon>Chlamydomonadales</taxon>
        <taxon>Haematococcaceae</taxon>
        <taxon>Haematococcus</taxon>
    </lineage>
</organism>
<reference evidence="3 4" key="1">
    <citation type="submission" date="2020-02" db="EMBL/GenBank/DDBJ databases">
        <title>Draft genome sequence of Haematococcus lacustris strain NIES-144.</title>
        <authorList>
            <person name="Morimoto D."/>
            <person name="Nakagawa S."/>
            <person name="Yoshida T."/>
            <person name="Sawayama S."/>
        </authorList>
    </citation>
    <scope>NUCLEOTIDE SEQUENCE [LARGE SCALE GENOMIC DNA]</scope>
    <source>
        <strain evidence="3 4">NIES-144</strain>
    </source>
</reference>
<comment type="caution">
    <text evidence="3">The sequence shown here is derived from an EMBL/GenBank/DDBJ whole genome shotgun (WGS) entry which is preliminary data.</text>
</comment>
<feature type="non-terminal residue" evidence="3">
    <location>
        <position position="69"/>
    </location>
</feature>
<dbReference type="InterPro" id="IPR036412">
    <property type="entry name" value="HAD-like_sf"/>
</dbReference>
<keyword evidence="1" id="KW-0653">Protein transport</keyword>
<evidence type="ECO:0000313" key="4">
    <source>
        <dbReference type="Proteomes" id="UP000485058"/>
    </source>
</evidence>